<feature type="domain" description="CSC1/OSCA1-like 7TM region" evidence="8">
    <location>
        <begin position="302"/>
        <end position="574"/>
    </location>
</feature>
<dbReference type="InterPro" id="IPR027815">
    <property type="entry name" value="CSC1/OSCA1-like_cyt"/>
</dbReference>
<dbReference type="OrthoDB" id="1076608at2759"/>
<feature type="transmembrane region" description="Helical" evidence="7">
    <location>
        <begin position="21"/>
        <end position="44"/>
    </location>
</feature>
<dbReference type="GO" id="GO:0005886">
    <property type="term" value="C:plasma membrane"/>
    <property type="evidence" value="ECO:0007669"/>
    <property type="project" value="TreeGrafter"/>
</dbReference>
<dbReference type="Pfam" id="PF12621">
    <property type="entry name" value="PHM7_ext"/>
    <property type="match status" value="1"/>
</dbReference>
<dbReference type="Pfam" id="PF14703">
    <property type="entry name" value="PHM7_cyt"/>
    <property type="match status" value="1"/>
</dbReference>
<evidence type="ECO:0000256" key="7">
    <source>
        <dbReference type="SAM" id="Phobius"/>
    </source>
</evidence>
<keyword evidence="6 7" id="KW-0472">Membrane</keyword>
<comment type="caution">
    <text evidence="12">The sequence shown here is derived from an EMBL/GenBank/DDBJ whole genome shotgun (WGS) entry which is preliminary data.</text>
</comment>
<feature type="transmembrane region" description="Helical" evidence="7">
    <location>
        <begin position="581"/>
        <end position="598"/>
    </location>
</feature>
<accession>A0A1Y1XGF0</accession>
<dbReference type="InterPro" id="IPR032880">
    <property type="entry name" value="CSC1/OSCA1-like_N"/>
</dbReference>
<feature type="domain" description="10TM putative phosphate transporter extracellular tail" evidence="9">
    <location>
        <begin position="673"/>
        <end position="729"/>
    </location>
</feature>
<dbReference type="InterPro" id="IPR003864">
    <property type="entry name" value="CSC1/OSCA1-like_7TM"/>
</dbReference>
<evidence type="ECO:0000259" key="8">
    <source>
        <dbReference type="Pfam" id="PF02714"/>
    </source>
</evidence>
<gene>
    <name evidence="12" type="ORF">K493DRAFT_239038</name>
</gene>
<evidence type="ECO:0000259" key="9">
    <source>
        <dbReference type="Pfam" id="PF12621"/>
    </source>
</evidence>
<feature type="transmembrane region" description="Helical" evidence="7">
    <location>
        <begin position="397"/>
        <end position="416"/>
    </location>
</feature>
<evidence type="ECO:0000256" key="6">
    <source>
        <dbReference type="ARBA" id="ARBA00023136"/>
    </source>
</evidence>
<dbReference type="FunCoup" id="A0A1Y1XGF0">
    <property type="interactions" value="166"/>
</dbReference>
<evidence type="ECO:0000256" key="4">
    <source>
        <dbReference type="ARBA" id="ARBA00022692"/>
    </source>
</evidence>
<evidence type="ECO:0000256" key="3">
    <source>
        <dbReference type="ARBA" id="ARBA00022448"/>
    </source>
</evidence>
<dbReference type="InParanoid" id="A0A1Y1XGF0"/>
<evidence type="ECO:0000256" key="2">
    <source>
        <dbReference type="ARBA" id="ARBA00007779"/>
    </source>
</evidence>
<feature type="transmembrane region" description="Helical" evidence="7">
    <location>
        <begin position="504"/>
        <end position="532"/>
    </location>
</feature>
<evidence type="ECO:0000313" key="12">
    <source>
        <dbReference type="EMBL" id="ORX84793.1"/>
    </source>
</evidence>
<dbReference type="Proteomes" id="UP000193498">
    <property type="component" value="Unassembled WGS sequence"/>
</dbReference>
<dbReference type="PANTHER" id="PTHR13018:SF139">
    <property type="entry name" value="PHOSPHATE METABOLISM PROTEIN 7"/>
    <property type="match status" value="1"/>
</dbReference>
<comment type="similarity">
    <text evidence="2">Belongs to the CSC1 (TC 1.A.17) family.</text>
</comment>
<feature type="transmembrane region" description="Helical" evidence="7">
    <location>
        <begin position="72"/>
        <end position="93"/>
    </location>
</feature>
<evidence type="ECO:0000259" key="10">
    <source>
        <dbReference type="Pfam" id="PF13967"/>
    </source>
</evidence>
<dbReference type="EMBL" id="MCFE01000602">
    <property type="protein sequence ID" value="ORX84793.1"/>
    <property type="molecule type" value="Genomic_DNA"/>
</dbReference>
<dbReference type="Pfam" id="PF02714">
    <property type="entry name" value="RSN1_7TM"/>
    <property type="match status" value="1"/>
</dbReference>
<feature type="domain" description="CSC1/OSCA1-like N-terminal transmembrane" evidence="10">
    <location>
        <begin position="2"/>
        <end position="91"/>
    </location>
</feature>
<feature type="domain" description="CSC1/OSCA1-like cytosolic" evidence="11">
    <location>
        <begin position="120"/>
        <end position="291"/>
    </location>
</feature>
<keyword evidence="13" id="KW-1185">Reference proteome</keyword>
<proteinExistence type="inferred from homology"/>
<comment type="subcellular location">
    <subcellularLocation>
        <location evidence="1">Membrane</location>
        <topology evidence="1">Multi-pass membrane protein</topology>
    </subcellularLocation>
</comment>
<feature type="transmembrane region" description="Helical" evidence="7">
    <location>
        <begin position="304"/>
        <end position="337"/>
    </location>
</feature>
<organism evidence="12 13">
    <name type="scientific">Basidiobolus meristosporus CBS 931.73</name>
    <dbReference type="NCBI Taxonomy" id="1314790"/>
    <lineage>
        <taxon>Eukaryota</taxon>
        <taxon>Fungi</taxon>
        <taxon>Fungi incertae sedis</taxon>
        <taxon>Zoopagomycota</taxon>
        <taxon>Entomophthoromycotina</taxon>
        <taxon>Basidiobolomycetes</taxon>
        <taxon>Basidiobolales</taxon>
        <taxon>Basidiobolaceae</taxon>
        <taxon>Basidiobolus</taxon>
    </lineage>
</organism>
<feature type="transmembrane region" description="Helical" evidence="7">
    <location>
        <begin position="349"/>
        <end position="377"/>
    </location>
</feature>
<name>A0A1Y1XGF0_9FUNG</name>
<keyword evidence="3" id="KW-0813">Transport</keyword>
<evidence type="ECO:0000259" key="11">
    <source>
        <dbReference type="Pfam" id="PF14703"/>
    </source>
</evidence>
<evidence type="ECO:0000313" key="13">
    <source>
        <dbReference type="Proteomes" id="UP000193498"/>
    </source>
</evidence>
<protein>
    <submittedName>
        <fullName evidence="12">DUF221-domain-containing protein</fullName>
    </submittedName>
</protein>
<reference evidence="12 13" key="1">
    <citation type="submission" date="2016-07" db="EMBL/GenBank/DDBJ databases">
        <title>Pervasive Adenine N6-methylation of Active Genes in Fungi.</title>
        <authorList>
            <consortium name="DOE Joint Genome Institute"/>
            <person name="Mondo S.J."/>
            <person name="Dannebaum R.O."/>
            <person name="Kuo R.C."/>
            <person name="Labutti K."/>
            <person name="Haridas S."/>
            <person name="Kuo A."/>
            <person name="Salamov A."/>
            <person name="Ahrendt S.R."/>
            <person name="Lipzen A."/>
            <person name="Sullivan W."/>
            <person name="Andreopoulos W.B."/>
            <person name="Clum A."/>
            <person name="Lindquist E."/>
            <person name="Daum C."/>
            <person name="Ramamoorthy G.K."/>
            <person name="Gryganskyi A."/>
            <person name="Culley D."/>
            <person name="Magnuson J.K."/>
            <person name="James T.Y."/>
            <person name="O'Malley M.A."/>
            <person name="Stajich J.E."/>
            <person name="Spatafora J.W."/>
            <person name="Visel A."/>
            <person name="Grigoriev I.V."/>
        </authorList>
    </citation>
    <scope>NUCLEOTIDE SEQUENCE [LARGE SCALE GENOMIC DNA]</scope>
    <source>
        <strain evidence="12 13">CBS 931.73</strain>
    </source>
</reference>
<dbReference type="InterPro" id="IPR022257">
    <property type="entry name" value="PHM7_ext"/>
</dbReference>
<dbReference type="GO" id="GO:0005227">
    <property type="term" value="F:calcium-activated cation channel activity"/>
    <property type="evidence" value="ECO:0007669"/>
    <property type="project" value="InterPro"/>
</dbReference>
<dbReference type="Pfam" id="PF13967">
    <property type="entry name" value="RSN1_TM"/>
    <property type="match status" value="1"/>
</dbReference>
<keyword evidence="4 7" id="KW-0812">Transmembrane</keyword>
<evidence type="ECO:0000256" key="1">
    <source>
        <dbReference type="ARBA" id="ARBA00004141"/>
    </source>
</evidence>
<sequence length="764" mass="87282">MTVIKTPDEQLLKRIGVDAYMFLRYIRLCLILFALFSIPGYLVLIPVNAINQEGLDGLNKLTFGNIRDPERLWVHFTSTVLIVIQTGVTLYAVNREMSRFILFRQKYLLNRQHQLDPVANTILVSGIPDEINTEAQLMKIFDPLPGGVKKVFIMSNAQRPNRRVDNISKLVRQRNRVISQLELAFVRYGVSKQKYPHKEVPRPTHRPQWWWLFGKRVDSIDYCSQKLHDLNIKIAEKQSNPANYSKQASAFISFNNQLAAHIAAQSVTYHLPLAMQTKYVDMKPEDVIWENLDIIPIQRFIRRFLSYVASFCLILFWVFPVTFISSLASLSALIHILPFLGFMQSWSPVIIGVIQGILPAVLLSLLVALLPIIFRALCKHEGTIRRSDVEQSVMTRFFIFLLINVFLVTTFASGIFTALGDLVKNPISSVTILGRSLPKVSTFFVTYVLFQALVGASREMLQINRLLYYYIRAVLQFSTPRKILSLNRLTKFQFGTTFPEHTLIFVIGLTYSTVAPFILFFVTVYFLIYYFVYHHQFQYVYDSVIHQTGGLLFPKAMEHMVVGIYFFQLTSLGLIMAKGGAVPAVGMVILILITTGIVRHGKRVYLPLLKYLPVNISQKPSLIGLEAELTIRRNSFETKEDTVIDCYQKDIYNLSDLSTQEDALPLSRQSLPETMMFLHPLLRDPMPVIWLPQDETGVFQAESNNLKLNNIPATTGGAHLTSQGNIKLTRWSDPTPKYWLPSELKHYGIGSDETHVTRNSQPMV</sequence>
<feature type="transmembrane region" description="Helical" evidence="7">
    <location>
        <begin position="436"/>
        <end position="454"/>
    </location>
</feature>
<dbReference type="InterPro" id="IPR045122">
    <property type="entry name" value="Csc1-like"/>
</dbReference>
<evidence type="ECO:0000256" key="5">
    <source>
        <dbReference type="ARBA" id="ARBA00022989"/>
    </source>
</evidence>
<keyword evidence="5 7" id="KW-1133">Transmembrane helix</keyword>
<dbReference type="AlphaFoldDB" id="A0A1Y1XGF0"/>
<dbReference type="PANTHER" id="PTHR13018">
    <property type="entry name" value="PROBABLE MEMBRANE PROTEIN DUF221-RELATED"/>
    <property type="match status" value="1"/>
</dbReference>